<dbReference type="SUPFAM" id="SSF56935">
    <property type="entry name" value="Porins"/>
    <property type="match status" value="1"/>
</dbReference>
<comment type="similarity">
    <text evidence="2">Belongs to the OmpP1/FadL family.</text>
</comment>
<evidence type="ECO:0000313" key="9">
    <source>
        <dbReference type="Proteomes" id="UP000267841"/>
    </source>
</evidence>
<evidence type="ECO:0000256" key="1">
    <source>
        <dbReference type="ARBA" id="ARBA00004571"/>
    </source>
</evidence>
<evidence type="ECO:0000256" key="2">
    <source>
        <dbReference type="ARBA" id="ARBA00008163"/>
    </source>
</evidence>
<dbReference type="InterPro" id="IPR005017">
    <property type="entry name" value="OMPP1/FadL/TodX"/>
</dbReference>
<keyword evidence="4" id="KW-0812">Transmembrane</keyword>
<comment type="caution">
    <text evidence="8">The sequence shown here is derived from an EMBL/GenBank/DDBJ whole genome shotgun (WGS) entry which is preliminary data.</text>
</comment>
<dbReference type="AlphaFoldDB" id="A0A497XPK1"/>
<keyword evidence="9" id="KW-1185">Reference proteome</keyword>
<evidence type="ECO:0000256" key="4">
    <source>
        <dbReference type="ARBA" id="ARBA00022692"/>
    </source>
</evidence>
<evidence type="ECO:0000256" key="5">
    <source>
        <dbReference type="ARBA" id="ARBA00022729"/>
    </source>
</evidence>
<sequence length="427" mass="47001">MFVIDPKEGTEMKKVLTGVFAISLASEIALAGGYKIPEQSLRSTGTAGAYFSSANAPDAAYFNPANMSFMKDGWGLEVGMRYIVLPSIDFSGRTLDPATTSFTANQNFSSEKESFLAPYFHYVSPKVGKLRFGLSFTTPGGLSKKWEGNIAQAYAKNFHLEVYEASLSASYEITESISVGGGLRGVYSRGEVEFAHPGGGYSISMDGDTAIKPGLFISASVKPTKELTISTLYRSKVDLKIKGDASGYFVTNPGPPPTIYSFDTSGNVKIPLPAEWRLGASYKWNKTTFELTYERTFWSDYEKLDFNFGDPNVEGSSFGEAKPKDWKDTNTYRFAVLHEFNDKLTGMAGIAYDETPVPERTLGFELPDSDGWILSAGGIYKPEPKVEIGVAYLYFMKKDRSVNNDRIQGKFKDISAHMLTLSIGYSF</sequence>
<evidence type="ECO:0000313" key="8">
    <source>
        <dbReference type="EMBL" id="RLJ70926.1"/>
    </source>
</evidence>
<keyword evidence="3" id="KW-1134">Transmembrane beta strand</keyword>
<protein>
    <submittedName>
        <fullName evidence="8">Long-chain fatty acid transport protein</fullName>
    </submittedName>
</protein>
<organism evidence="8 9">
    <name type="scientific">Hydrogenivirga caldilitoris</name>
    <dbReference type="NCBI Taxonomy" id="246264"/>
    <lineage>
        <taxon>Bacteria</taxon>
        <taxon>Pseudomonadati</taxon>
        <taxon>Aquificota</taxon>
        <taxon>Aquificia</taxon>
        <taxon>Aquificales</taxon>
        <taxon>Aquificaceae</taxon>
        <taxon>Hydrogenivirga</taxon>
    </lineage>
</organism>
<keyword evidence="5" id="KW-0732">Signal</keyword>
<keyword evidence="6" id="KW-0472">Membrane</keyword>
<dbReference type="Pfam" id="PF03349">
    <property type="entry name" value="Toluene_X"/>
    <property type="match status" value="1"/>
</dbReference>
<proteinExistence type="inferred from homology"/>
<dbReference type="PANTHER" id="PTHR35093:SF8">
    <property type="entry name" value="OUTER MEMBRANE PROTEIN NMB0088-RELATED"/>
    <property type="match status" value="1"/>
</dbReference>
<accession>A0A497XPK1</accession>
<dbReference type="EMBL" id="RCCJ01000001">
    <property type="protein sequence ID" value="RLJ70926.1"/>
    <property type="molecule type" value="Genomic_DNA"/>
</dbReference>
<evidence type="ECO:0000256" key="3">
    <source>
        <dbReference type="ARBA" id="ARBA00022452"/>
    </source>
</evidence>
<gene>
    <name evidence="8" type="ORF">BCF55_1214</name>
</gene>
<dbReference type="GO" id="GO:0009279">
    <property type="term" value="C:cell outer membrane"/>
    <property type="evidence" value="ECO:0007669"/>
    <property type="project" value="UniProtKB-SubCell"/>
</dbReference>
<reference evidence="8 9" key="1">
    <citation type="submission" date="2018-10" db="EMBL/GenBank/DDBJ databases">
        <title>Genomic Encyclopedia of Archaeal and Bacterial Type Strains, Phase II (KMG-II): from individual species to whole genera.</title>
        <authorList>
            <person name="Goeker M."/>
        </authorList>
    </citation>
    <scope>NUCLEOTIDE SEQUENCE [LARGE SCALE GENOMIC DNA]</scope>
    <source>
        <strain evidence="8 9">DSM 16510</strain>
    </source>
</reference>
<name>A0A497XPK1_9AQUI</name>
<comment type="subcellular location">
    <subcellularLocation>
        <location evidence="1">Cell outer membrane</location>
        <topology evidence="1">Multi-pass membrane protein</topology>
    </subcellularLocation>
</comment>
<dbReference type="Gene3D" id="2.40.160.60">
    <property type="entry name" value="Outer membrane protein transport protein (OMPP1/FadL/TodX)"/>
    <property type="match status" value="1"/>
</dbReference>
<dbReference type="GO" id="GO:0015483">
    <property type="term" value="F:long-chain fatty acid transporting porin activity"/>
    <property type="evidence" value="ECO:0007669"/>
    <property type="project" value="TreeGrafter"/>
</dbReference>
<evidence type="ECO:0000256" key="6">
    <source>
        <dbReference type="ARBA" id="ARBA00023136"/>
    </source>
</evidence>
<evidence type="ECO:0000256" key="7">
    <source>
        <dbReference type="ARBA" id="ARBA00023237"/>
    </source>
</evidence>
<dbReference type="Proteomes" id="UP000267841">
    <property type="component" value="Unassembled WGS sequence"/>
</dbReference>
<keyword evidence="7" id="KW-0998">Cell outer membrane</keyword>
<dbReference type="PANTHER" id="PTHR35093">
    <property type="entry name" value="OUTER MEMBRANE PROTEIN NMB0088-RELATED"/>
    <property type="match status" value="1"/>
</dbReference>